<accession>A0ABS2TGB2</accession>
<evidence type="ECO:0000256" key="3">
    <source>
        <dbReference type="ARBA" id="ARBA00023163"/>
    </source>
</evidence>
<gene>
    <name evidence="5" type="ORF">JVW63_08120</name>
</gene>
<sequence>MSVDRVTSAIDAILARIHSGEFPVGEALPPEADLATMLEVSRPTMREAVRSLSTKGVLRVIHGRGTFVNPVASWTDLPAMVEALGRSQSPREIGLQLIELRRMIEVGACGLAARNRTDDDIAVLTELLTMFENAAETGDIDTIAKADLAFHTTILEASANPFLSFIMHPLQDALSASRKQTSADSRIRRRAAEHHRIILSAIVDGDEARAKDAMRKHMTQTRDDIAAYLPDQPVAD</sequence>
<feature type="domain" description="HTH gntR-type" evidence="4">
    <location>
        <begin position="3"/>
        <end position="71"/>
    </location>
</feature>
<protein>
    <submittedName>
        <fullName evidence="5">FadR family transcriptional regulator</fullName>
    </submittedName>
</protein>
<keyword evidence="2" id="KW-0238">DNA-binding</keyword>
<dbReference type="EMBL" id="JAFFJS010000004">
    <property type="protein sequence ID" value="MBM9433662.1"/>
    <property type="molecule type" value="Genomic_DNA"/>
</dbReference>
<reference evidence="6" key="1">
    <citation type="submission" date="2021-02" db="EMBL/GenBank/DDBJ databases">
        <title>Leucobacter sp. CX169.</title>
        <authorList>
            <person name="Cheng Y."/>
        </authorList>
    </citation>
    <scope>NUCLEOTIDE SEQUENCE [LARGE SCALE GENOMIC DNA]</scope>
    <source>
        <strain evidence="6">JY899</strain>
    </source>
</reference>
<dbReference type="PRINTS" id="PR00035">
    <property type="entry name" value="HTHGNTR"/>
</dbReference>
<dbReference type="Gene3D" id="1.20.120.530">
    <property type="entry name" value="GntR ligand-binding domain-like"/>
    <property type="match status" value="1"/>
</dbReference>
<dbReference type="PANTHER" id="PTHR43537:SF44">
    <property type="entry name" value="GNTR FAMILY REGULATORY PROTEIN"/>
    <property type="match status" value="1"/>
</dbReference>
<comment type="caution">
    <text evidence="5">The sequence shown here is derived from an EMBL/GenBank/DDBJ whole genome shotgun (WGS) entry which is preliminary data.</text>
</comment>
<dbReference type="InterPro" id="IPR011711">
    <property type="entry name" value="GntR_C"/>
</dbReference>
<keyword evidence="1" id="KW-0805">Transcription regulation</keyword>
<dbReference type="InterPro" id="IPR036388">
    <property type="entry name" value="WH-like_DNA-bd_sf"/>
</dbReference>
<dbReference type="SMART" id="SM00895">
    <property type="entry name" value="FCD"/>
    <property type="match status" value="1"/>
</dbReference>
<evidence type="ECO:0000259" key="4">
    <source>
        <dbReference type="PROSITE" id="PS50949"/>
    </source>
</evidence>
<dbReference type="InterPro" id="IPR008920">
    <property type="entry name" value="TF_FadR/GntR_C"/>
</dbReference>
<dbReference type="Pfam" id="PF00392">
    <property type="entry name" value="GntR"/>
    <property type="match status" value="1"/>
</dbReference>
<dbReference type="CDD" id="cd07377">
    <property type="entry name" value="WHTH_GntR"/>
    <property type="match status" value="1"/>
</dbReference>
<proteinExistence type="predicted"/>
<dbReference type="SUPFAM" id="SSF46785">
    <property type="entry name" value="Winged helix' DNA-binding domain"/>
    <property type="match status" value="1"/>
</dbReference>
<dbReference type="SMART" id="SM00345">
    <property type="entry name" value="HTH_GNTR"/>
    <property type="match status" value="1"/>
</dbReference>
<dbReference type="PANTHER" id="PTHR43537">
    <property type="entry name" value="TRANSCRIPTIONAL REGULATOR, GNTR FAMILY"/>
    <property type="match status" value="1"/>
</dbReference>
<evidence type="ECO:0000256" key="1">
    <source>
        <dbReference type="ARBA" id="ARBA00023015"/>
    </source>
</evidence>
<dbReference type="SUPFAM" id="SSF48008">
    <property type="entry name" value="GntR ligand-binding domain-like"/>
    <property type="match status" value="1"/>
</dbReference>
<keyword evidence="6" id="KW-1185">Reference proteome</keyword>
<evidence type="ECO:0000313" key="6">
    <source>
        <dbReference type="Proteomes" id="UP000705983"/>
    </source>
</evidence>
<dbReference type="InterPro" id="IPR000524">
    <property type="entry name" value="Tscrpt_reg_HTH_GntR"/>
</dbReference>
<dbReference type="Proteomes" id="UP000705983">
    <property type="component" value="Unassembled WGS sequence"/>
</dbReference>
<evidence type="ECO:0000256" key="2">
    <source>
        <dbReference type="ARBA" id="ARBA00023125"/>
    </source>
</evidence>
<name>A0ABS2TGB2_9ACTO</name>
<dbReference type="Gene3D" id="1.10.10.10">
    <property type="entry name" value="Winged helix-like DNA-binding domain superfamily/Winged helix DNA-binding domain"/>
    <property type="match status" value="1"/>
</dbReference>
<dbReference type="PROSITE" id="PS50949">
    <property type="entry name" value="HTH_GNTR"/>
    <property type="match status" value="1"/>
</dbReference>
<keyword evidence="3" id="KW-0804">Transcription</keyword>
<organism evidence="5 6">
    <name type="scientific">Flaviflexus equikiangi</name>
    <dbReference type="NCBI Taxonomy" id="2758573"/>
    <lineage>
        <taxon>Bacteria</taxon>
        <taxon>Bacillati</taxon>
        <taxon>Actinomycetota</taxon>
        <taxon>Actinomycetes</taxon>
        <taxon>Actinomycetales</taxon>
        <taxon>Actinomycetaceae</taxon>
        <taxon>Flaviflexus</taxon>
    </lineage>
</organism>
<evidence type="ECO:0000313" key="5">
    <source>
        <dbReference type="EMBL" id="MBM9433662.1"/>
    </source>
</evidence>
<dbReference type="Pfam" id="PF07729">
    <property type="entry name" value="FCD"/>
    <property type="match status" value="1"/>
</dbReference>
<dbReference type="InterPro" id="IPR036390">
    <property type="entry name" value="WH_DNA-bd_sf"/>
</dbReference>
<dbReference type="RefSeq" id="WP_187996851.1">
    <property type="nucleotide sequence ID" value="NZ_JACEXG010000004.1"/>
</dbReference>